<name>A0A195D2B8_9HYME</name>
<sequence>MKFRERYANQTASIRRLGVAEENERKGERRDPLKIETRMERNATVGFRGEEKGATRRTSRRDVLYNIIDRVRKKKKFRWQDAVGLIRTAFRSSRAWDTNRRCHDASNAILQLRQEESTVSELPYSLRFLRLARVFPTDTLEARILSTRMPRTPERLFHPFYATFFLYRRNVPYVRVMCPESPRPTMRVRRATRKSLIGREIQENRTTCEDEALNATFSSGFLLPERKIRDFIVDIGPILTMAGIPLLTAIEDTAGTRTPGDAAYYAAALGKLMILLRERGRNGKTRVARTLLHGVQHEWFNQYSSRDFDYN</sequence>
<dbReference type="AlphaFoldDB" id="A0A195D2B8"/>
<keyword evidence="2" id="KW-1185">Reference proteome</keyword>
<gene>
    <name evidence="1" type="ORF">ALC62_02603</name>
</gene>
<dbReference type="Proteomes" id="UP000078542">
    <property type="component" value="Unassembled WGS sequence"/>
</dbReference>
<proteinExistence type="predicted"/>
<evidence type="ECO:0000313" key="1">
    <source>
        <dbReference type="EMBL" id="KYN06524.1"/>
    </source>
</evidence>
<dbReference type="EMBL" id="KQ977004">
    <property type="protein sequence ID" value="KYN06524.1"/>
    <property type="molecule type" value="Genomic_DNA"/>
</dbReference>
<evidence type="ECO:0000313" key="2">
    <source>
        <dbReference type="Proteomes" id="UP000078542"/>
    </source>
</evidence>
<protein>
    <submittedName>
        <fullName evidence="1">Uncharacterized protein</fullName>
    </submittedName>
</protein>
<reference evidence="1 2" key="1">
    <citation type="submission" date="2016-03" db="EMBL/GenBank/DDBJ databases">
        <title>Cyphomyrmex costatus WGS genome.</title>
        <authorList>
            <person name="Nygaard S."/>
            <person name="Hu H."/>
            <person name="Boomsma J."/>
            <person name="Zhang G."/>
        </authorList>
    </citation>
    <scope>NUCLEOTIDE SEQUENCE [LARGE SCALE GENOMIC DNA]</scope>
    <source>
        <strain evidence="1">MS0001</strain>
        <tissue evidence="1">Whole body</tissue>
    </source>
</reference>
<organism evidence="1 2">
    <name type="scientific">Cyphomyrmex costatus</name>
    <dbReference type="NCBI Taxonomy" id="456900"/>
    <lineage>
        <taxon>Eukaryota</taxon>
        <taxon>Metazoa</taxon>
        <taxon>Ecdysozoa</taxon>
        <taxon>Arthropoda</taxon>
        <taxon>Hexapoda</taxon>
        <taxon>Insecta</taxon>
        <taxon>Pterygota</taxon>
        <taxon>Neoptera</taxon>
        <taxon>Endopterygota</taxon>
        <taxon>Hymenoptera</taxon>
        <taxon>Apocrita</taxon>
        <taxon>Aculeata</taxon>
        <taxon>Formicoidea</taxon>
        <taxon>Formicidae</taxon>
        <taxon>Myrmicinae</taxon>
        <taxon>Cyphomyrmex</taxon>
    </lineage>
</organism>
<accession>A0A195D2B8</accession>